<protein>
    <submittedName>
        <fullName evidence="1">Uncharacterized protein</fullName>
    </submittedName>
</protein>
<evidence type="ECO:0000313" key="1">
    <source>
        <dbReference type="EMBL" id="TNV83995.1"/>
    </source>
</evidence>
<accession>A0A8J8P165</accession>
<dbReference type="AlphaFoldDB" id="A0A8J8P165"/>
<sequence length="207" mass="23449">MVIARVATVIVNCLFALIQKREYWFNAITLITIQLLGTIQVVPFKWQIAVIDAIKCLVRAICNARVAFVKLRFVSLVTGLFLTASDALKYNVSKIMFAPQTSAQMEGACPWQTVTRHHLLFLVIKSSMGARNPLRIDASTYSAKLTLNACRCQFALGKNAKSRSLRKIVKRRRRVLSSSQFYAVWAFVYCHWHHIISVSIGAEKEDQ</sequence>
<organism evidence="1 2">
    <name type="scientific">Halteria grandinella</name>
    <dbReference type="NCBI Taxonomy" id="5974"/>
    <lineage>
        <taxon>Eukaryota</taxon>
        <taxon>Sar</taxon>
        <taxon>Alveolata</taxon>
        <taxon>Ciliophora</taxon>
        <taxon>Intramacronucleata</taxon>
        <taxon>Spirotrichea</taxon>
        <taxon>Stichotrichia</taxon>
        <taxon>Sporadotrichida</taxon>
        <taxon>Halteriidae</taxon>
        <taxon>Halteria</taxon>
    </lineage>
</organism>
<evidence type="ECO:0000313" key="2">
    <source>
        <dbReference type="Proteomes" id="UP000785679"/>
    </source>
</evidence>
<proteinExistence type="predicted"/>
<dbReference type="EMBL" id="RRYP01003237">
    <property type="protein sequence ID" value="TNV83995.1"/>
    <property type="molecule type" value="Genomic_DNA"/>
</dbReference>
<name>A0A8J8P165_HALGN</name>
<keyword evidence="2" id="KW-1185">Reference proteome</keyword>
<reference evidence="1" key="1">
    <citation type="submission" date="2019-06" db="EMBL/GenBank/DDBJ databases">
        <authorList>
            <person name="Zheng W."/>
        </authorList>
    </citation>
    <scope>NUCLEOTIDE SEQUENCE</scope>
    <source>
        <strain evidence="1">QDHG01</strain>
    </source>
</reference>
<dbReference type="Proteomes" id="UP000785679">
    <property type="component" value="Unassembled WGS sequence"/>
</dbReference>
<comment type="caution">
    <text evidence="1">The sequence shown here is derived from an EMBL/GenBank/DDBJ whole genome shotgun (WGS) entry which is preliminary data.</text>
</comment>
<gene>
    <name evidence="1" type="ORF">FGO68_gene3060</name>
</gene>